<dbReference type="Proteomes" id="UP000220102">
    <property type="component" value="Unassembled WGS sequence"/>
</dbReference>
<name>A0A2A8D1F7_9BACT</name>
<evidence type="ECO:0000313" key="3">
    <source>
        <dbReference type="Proteomes" id="UP000220102"/>
    </source>
</evidence>
<accession>A0A2A8D1F7</accession>
<comment type="caution">
    <text evidence="2">The sequence shown here is derived from an EMBL/GenBank/DDBJ whole genome shotgun (WGS) entry which is preliminary data.</text>
</comment>
<organism evidence="2 3">
    <name type="scientific">Longibacter salinarum</name>
    <dbReference type="NCBI Taxonomy" id="1850348"/>
    <lineage>
        <taxon>Bacteria</taxon>
        <taxon>Pseudomonadati</taxon>
        <taxon>Rhodothermota</taxon>
        <taxon>Rhodothermia</taxon>
        <taxon>Rhodothermales</taxon>
        <taxon>Salisaetaceae</taxon>
        <taxon>Longibacter</taxon>
    </lineage>
</organism>
<reference evidence="2 3" key="1">
    <citation type="submission" date="2017-10" db="EMBL/GenBank/DDBJ databases">
        <title>Draft genome of Longibacter Salinarum.</title>
        <authorList>
            <person name="Goh K.M."/>
            <person name="Shamsir M.S."/>
            <person name="Lim S.W."/>
        </authorList>
    </citation>
    <scope>NUCLEOTIDE SEQUENCE [LARGE SCALE GENOMIC DNA]</scope>
    <source>
        <strain evidence="2 3">KCTC 52045</strain>
    </source>
</reference>
<dbReference type="EMBL" id="PDEQ01000001">
    <property type="protein sequence ID" value="PEN14721.1"/>
    <property type="molecule type" value="Genomic_DNA"/>
</dbReference>
<feature type="region of interest" description="Disordered" evidence="1">
    <location>
        <begin position="179"/>
        <end position="198"/>
    </location>
</feature>
<protein>
    <submittedName>
        <fullName evidence="2">Uncharacterized protein</fullName>
    </submittedName>
</protein>
<dbReference type="OrthoDB" id="8756412at2"/>
<gene>
    <name evidence="2" type="ORF">CRI94_00020</name>
</gene>
<dbReference type="AlphaFoldDB" id="A0A2A8D1F7"/>
<sequence length="198" mass="22561">MLSIVVLSLLASGCLWRLGVNGKYFTQPGGATTIETTALRLDGYYWRPVDYPDSSRSAVPLLLWEDGTAALSYARYGRSHWFRLPHSQIVNALRGKTGERRSPINLQWGGFRVFGDSISIQVMERLGYKGIWDAYEYNGRIRDDTTFAITERIRPRQPLADGQVTELVDPPWVFHFQPLAPGEKPMSDNWTQTHEDLQ</sequence>
<keyword evidence="3" id="KW-1185">Reference proteome</keyword>
<evidence type="ECO:0000256" key="1">
    <source>
        <dbReference type="SAM" id="MobiDB-lite"/>
    </source>
</evidence>
<proteinExistence type="predicted"/>
<evidence type="ECO:0000313" key="2">
    <source>
        <dbReference type="EMBL" id="PEN14721.1"/>
    </source>
</evidence>